<keyword evidence="1" id="KW-1133">Transmembrane helix</keyword>
<dbReference type="EMBL" id="FOHW01000001">
    <property type="protein sequence ID" value="SES69907.1"/>
    <property type="molecule type" value="Genomic_DNA"/>
</dbReference>
<dbReference type="AlphaFoldDB" id="A0A1H9YLD2"/>
<reference evidence="2 3" key="1">
    <citation type="submission" date="2016-10" db="EMBL/GenBank/DDBJ databases">
        <authorList>
            <person name="de Groot N.N."/>
        </authorList>
    </citation>
    <scope>NUCLEOTIDE SEQUENCE [LARGE SCALE GENOMIC DNA]</scope>
    <source>
        <strain evidence="2 3">DSM 11363</strain>
    </source>
</reference>
<proteinExistence type="predicted"/>
<name>A0A1H9YLD2_9PSED</name>
<dbReference type="Proteomes" id="UP000182332">
    <property type="component" value="Unassembled WGS sequence"/>
</dbReference>
<evidence type="ECO:0000313" key="2">
    <source>
        <dbReference type="EMBL" id="SES69907.1"/>
    </source>
</evidence>
<dbReference type="OrthoDB" id="7031284at2"/>
<keyword evidence="1" id="KW-0472">Membrane</keyword>
<protein>
    <submittedName>
        <fullName evidence="2">Uncharacterized protein</fullName>
    </submittedName>
</protein>
<organism evidence="2 3">
    <name type="scientific">Pseudomonas graminis</name>
    <dbReference type="NCBI Taxonomy" id="158627"/>
    <lineage>
        <taxon>Bacteria</taxon>
        <taxon>Pseudomonadati</taxon>
        <taxon>Pseudomonadota</taxon>
        <taxon>Gammaproteobacteria</taxon>
        <taxon>Pseudomonadales</taxon>
        <taxon>Pseudomonadaceae</taxon>
        <taxon>Pseudomonas</taxon>
    </lineage>
</organism>
<feature type="transmembrane region" description="Helical" evidence="1">
    <location>
        <begin position="6"/>
        <end position="27"/>
    </location>
</feature>
<accession>A0A1H9YLD2</accession>
<evidence type="ECO:0000313" key="3">
    <source>
        <dbReference type="Proteomes" id="UP000182332"/>
    </source>
</evidence>
<keyword evidence="1" id="KW-0812">Transmembrane</keyword>
<dbReference type="RefSeq" id="WP_074883656.1">
    <property type="nucleotide sequence ID" value="NZ_FOHW01000001.1"/>
</dbReference>
<gene>
    <name evidence="2" type="ORF">SAMN05216197_101314</name>
</gene>
<evidence type="ECO:0000256" key="1">
    <source>
        <dbReference type="SAM" id="Phobius"/>
    </source>
</evidence>
<sequence>MIQKKLLIPAAAVAIIAAGYFGLCAYASKQAQKRLDDFVYDNHLNGTVSWASVSSSPFGGKVVIKGVEFGEGKAGGLRADKVIVTDLINNDSRSRVRIEASGIQASNSSLQSLQDLGGMAGLIGMGGGSRGMNNFGPLLSSGRNELKPFDLMLFLDLDDDATLATGETFVDMPDLFTFSASYRMDNVKDLHRTITDLQRDGEMAVYGLLGGAAQGMQAAFARAELSELNVSFKDKGMVKRSALLEQRYATPLDPTAGSADKQRQAWFEKSLDSWQKNCESGMRVKAPMLSDGCELMVKLFKGKNDGIQLSVDPKDPVRVMDLMSLFGGGNSRQVLERLNPEVSSL</sequence>